<organism evidence="3 4">
    <name type="scientific">Panacibacter ginsenosidivorans</name>
    <dbReference type="NCBI Taxonomy" id="1813871"/>
    <lineage>
        <taxon>Bacteria</taxon>
        <taxon>Pseudomonadati</taxon>
        <taxon>Bacteroidota</taxon>
        <taxon>Chitinophagia</taxon>
        <taxon>Chitinophagales</taxon>
        <taxon>Chitinophagaceae</taxon>
        <taxon>Panacibacter</taxon>
    </lineage>
</organism>
<dbReference type="SUPFAM" id="SSF55729">
    <property type="entry name" value="Acyl-CoA N-acyltransferases (Nat)"/>
    <property type="match status" value="1"/>
</dbReference>
<dbReference type="Proteomes" id="UP000321533">
    <property type="component" value="Chromosome"/>
</dbReference>
<evidence type="ECO:0000313" key="3">
    <source>
        <dbReference type="EMBL" id="QEC69915.1"/>
    </source>
</evidence>
<dbReference type="InterPro" id="IPR050769">
    <property type="entry name" value="NAT_camello-type"/>
</dbReference>
<evidence type="ECO:0000256" key="1">
    <source>
        <dbReference type="ARBA" id="ARBA00022679"/>
    </source>
</evidence>
<dbReference type="CDD" id="cd04301">
    <property type="entry name" value="NAT_SF"/>
    <property type="match status" value="1"/>
</dbReference>
<evidence type="ECO:0000313" key="4">
    <source>
        <dbReference type="Proteomes" id="UP000321533"/>
    </source>
</evidence>
<dbReference type="AlphaFoldDB" id="A0A5B8VFQ8"/>
<dbReference type="RefSeq" id="WP_147192791.1">
    <property type="nucleotide sequence ID" value="NZ_CP042435.1"/>
</dbReference>
<accession>A0A5B8VFQ8</accession>
<feature type="domain" description="N-acetyltransferase" evidence="2">
    <location>
        <begin position="2"/>
        <end position="151"/>
    </location>
</feature>
<dbReference type="Pfam" id="PF00583">
    <property type="entry name" value="Acetyltransf_1"/>
    <property type="match status" value="1"/>
</dbReference>
<dbReference type="OrthoDB" id="1431064at2"/>
<dbReference type="PANTHER" id="PTHR13947">
    <property type="entry name" value="GNAT FAMILY N-ACETYLTRANSFERASE"/>
    <property type="match status" value="1"/>
</dbReference>
<dbReference type="EMBL" id="CP042435">
    <property type="protein sequence ID" value="QEC69915.1"/>
    <property type="molecule type" value="Genomic_DNA"/>
</dbReference>
<gene>
    <name evidence="3" type="ORF">FRZ67_22410</name>
</gene>
<dbReference type="InterPro" id="IPR016181">
    <property type="entry name" value="Acyl_CoA_acyltransferase"/>
</dbReference>
<reference evidence="3 4" key="1">
    <citation type="journal article" date="2016" name="Int. J. Syst. Evol. Microbiol.">
        <title>Panacibacter ginsenosidivorans gen. nov., sp. nov., with ginsenoside converting activity isolated from soil of a ginseng field.</title>
        <authorList>
            <person name="Siddiqi M.Z."/>
            <person name="Muhammad Shafi S."/>
            <person name="Choi K.D."/>
            <person name="Im W.T."/>
        </authorList>
    </citation>
    <scope>NUCLEOTIDE SEQUENCE [LARGE SCALE GENOMIC DNA]</scope>
    <source>
        <strain evidence="3 4">Gsoil1550</strain>
    </source>
</reference>
<dbReference type="PANTHER" id="PTHR13947:SF37">
    <property type="entry name" value="LD18367P"/>
    <property type="match status" value="1"/>
</dbReference>
<dbReference type="InterPro" id="IPR000182">
    <property type="entry name" value="GNAT_dom"/>
</dbReference>
<sequence length="151" mass="16587">MIEIIPYSDEYAAVFKVLNLEWLDKYNLTESHDLLILNDPKGTIIDNGGAIFLAKSGDEIVGSAAIINEGYGVFELAKMTVATAFQGKGISKLLLEKCLEAAKAKNAKKLILFSNSQLQTAISLYKKYGFKHVDVTDAPFLTADIKMELPL</sequence>
<proteinExistence type="predicted"/>
<dbReference type="PROSITE" id="PS51186">
    <property type="entry name" value="GNAT"/>
    <property type="match status" value="1"/>
</dbReference>
<dbReference type="Gene3D" id="3.40.630.30">
    <property type="match status" value="1"/>
</dbReference>
<keyword evidence="4" id="KW-1185">Reference proteome</keyword>
<keyword evidence="1 3" id="KW-0808">Transferase</keyword>
<protein>
    <submittedName>
        <fullName evidence="3">GNAT family N-acetyltransferase</fullName>
    </submittedName>
</protein>
<dbReference type="KEGG" id="pgin:FRZ67_22410"/>
<dbReference type="GO" id="GO:0008080">
    <property type="term" value="F:N-acetyltransferase activity"/>
    <property type="evidence" value="ECO:0007669"/>
    <property type="project" value="InterPro"/>
</dbReference>
<name>A0A5B8VFQ8_9BACT</name>
<evidence type="ECO:0000259" key="2">
    <source>
        <dbReference type="PROSITE" id="PS51186"/>
    </source>
</evidence>